<comment type="catalytic activity">
    <reaction evidence="1">
        <text>All bonds known to be hydrolyzed by this endopeptidase have arginine in P1 and an acidic residue in P4. P6 is often occupied by an acidic residue or by a hydroxy-amino-acid residue, the phosphorylation of which enhances cleavage.</text>
        <dbReference type="EC" id="3.4.22.49"/>
    </reaction>
</comment>
<name>A0ABU6R532_9FABA</name>
<evidence type="ECO:0000256" key="2">
    <source>
        <dbReference type="ARBA" id="ARBA00012489"/>
    </source>
</evidence>
<keyword evidence="8" id="KW-1185">Reference proteome</keyword>
<dbReference type="Pfam" id="PF25110">
    <property type="entry name" value="TPR_ESP1"/>
    <property type="match status" value="1"/>
</dbReference>
<dbReference type="PROSITE" id="PS51700">
    <property type="entry name" value="SEPARIN"/>
    <property type="match status" value="1"/>
</dbReference>
<dbReference type="Proteomes" id="UP001341840">
    <property type="component" value="Unassembled WGS sequence"/>
</dbReference>
<keyword evidence="3" id="KW-0378">Hydrolase</keyword>
<dbReference type="InterPro" id="IPR030397">
    <property type="entry name" value="SEPARIN_core_dom"/>
</dbReference>
<evidence type="ECO:0000256" key="3">
    <source>
        <dbReference type="ARBA" id="ARBA00022801"/>
    </source>
</evidence>
<evidence type="ECO:0000259" key="6">
    <source>
        <dbReference type="PROSITE" id="PS51700"/>
    </source>
</evidence>
<feature type="region of interest" description="Disordered" evidence="5">
    <location>
        <begin position="1936"/>
        <end position="1959"/>
    </location>
</feature>
<dbReference type="InterPro" id="IPR056932">
    <property type="entry name" value="TPR_ESP1_2nd"/>
</dbReference>
<organism evidence="7 8">
    <name type="scientific">Stylosanthes scabra</name>
    <dbReference type="NCBI Taxonomy" id="79078"/>
    <lineage>
        <taxon>Eukaryota</taxon>
        <taxon>Viridiplantae</taxon>
        <taxon>Streptophyta</taxon>
        <taxon>Embryophyta</taxon>
        <taxon>Tracheophyta</taxon>
        <taxon>Spermatophyta</taxon>
        <taxon>Magnoliopsida</taxon>
        <taxon>eudicotyledons</taxon>
        <taxon>Gunneridae</taxon>
        <taxon>Pentapetalae</taxon>
        <taxon>rosids</taxon>
        <taxon>fabids</taxon>
        <taxon>Fabales</taxon>
        <taxon>Fabaceae</taxon>
        <taxon>Papilionoideae</taxon>
        <taxon>50 kb inversion clade</taxon>
        <taxon>dalbergioids sensu lato</taxon>
        <taxon>Dalbergieae</taxon>
        <taxon>Pterocarpus clade</taxon>
        <taxon>Stylosanthes</taxon>
    </lineage>
</organism>
<accession>A0ABU6R532</accession>
<dbReference type="PANTHER" id="PTHR12792">
    <property type="entry name" value="EXTRA SPINDLE POLES 1-RELATED"/>
    <property type="match status" value="1"/>
</dbReference>
<keyword evidence="4" id="KW-0159">Chromosome partition</keyword>
<comment type="caution">
    <text evidence="7">The sequence shown here is derived from an EMBL/GenBank/DDBJ whole genome shotgun (WGS) entry which is preliminary data.</text>
</comment>
<proteinExistence type="predicted"/>
<dbReference type="Pfam" id="PF03568">
    <property type="entry name" value="Separin_C"/>
    <property type="match status" value="1"/>
</dbReference>
<evidence type="ECO:0000256" key="4">
    <source>
        <dbReference type="ARBA" id="ARBA00022829"/>
    </source>
</evidence>
<feature type="domain" description="Peptidase C50" evidence="6">
    <location>
        <begin position="1773"/>
        <end position="1867"/>
    </location>
</feature>
<evidence type="ECO:0000256" key="5">
    <source>
        <dbReference type="SAM" id="MobiDB-lite"/>
    </source>
</evidence>
<protein>
    <recommendedName>
        <fullName evidence="2">separase</fullName>
        <ecNumber evidence="2">3.4.22.49</ecNumber>
    </recommendedName>
</protein>
<dbReference type="EMBL" id="JASCZI010030240">
    <property type="protein sequence ID" value="MED6119529.1"/>
    <property type="molecule type" value="Genomic_DNA"/>
</dbReference>
<dbReference type="Pfam" id="PF25113">
    <property type="entry name" value="TPR_ESP1_2nd"/>
    <property type="match status" value="2"/>
</dbReference>
<dbReference type="PANTHER" id="PTHR12792:SF0">
    <property type="entry name" value="SEPARIN"/>
    <property type="match status" value="1"/>
</dbReference>
<reference evidence="7 8" key="1">
    <citation type="journal article" date="2023" name="Plants (Basel)">
        <title>Bridging the Gap: Combining Genomics and Transcriptomics Approaches to Understand Stylosanthes scabra, an Orphan Legume from the Brazilian Caatinga.</title>
        <authorList>
            <person name="Ferreira-Neto J.R.C."/>
            <person name="da Silva M.D."/>
            <person name="Binneck E."/>
            <person name="de Melo N.F."/>
            <person name="da Silva R.H."/>
            <person name="de Melo A.L.T.M."/>
            <person name="Pandolfi V."/>
            <person name="Bustamante F.O."/>
            <person name="Brasileiro-Vidal A.C."/>
            <person name="Benko-Iseppon A.M."/>
        </authorList>
    </citation>
    <scope>NUCLEOTIDE SEQUENCE [LARGE SCALE GENOMIC DNA]</scope>
    <source>
        <tissue evidence="7">Leaves</tissue>
    </source>
</reference>
<dbReference type="InterPro" id="IPR056933">
    <property type="entry name" value="TPR_ESP1"/>
</dbReference>
<evidence type="ECO:0000256" key="1">
    <source>
        <dbReference type="ARBA" id="ARBA00000451"/>
    </source>
</evidence>
<dbReference type="InterPro" id="IPR005314">
    <property type="entry name" value="Peptidase_C50"/>
</dbReference>
<sequence>MASISESSLLSKLQSSDSTGIFTQVYDYLRPLADLSQNNNSSKSKPDQTLIRSLAKRFLPFLNTSLSVLPKHLTHISKSSSSSSDALVLELFQVYKLCLDCLESVVSQLESKPFSVEFLRVRMMQCLEACGRVDDAEAEGLRILEKLRATSKSTKRKAKILPEVDKGGIGDKDKELCLLVVQIVVALVRCAAAAAAGTSNEYGRFRRVLDLVEEVRPWLRGLDASSYEKHQALVISLGKCALSLLGKTGCSDKDLIILFCRVTLTEYVKSPVKDQVYKIARRMCSTLLALQGTESMYIIDIFDCVASECKLEEGSAGIEFVELVYYCVNKCQAANASFCNAFAQYLNKIAERFKQVLTPINSILRLYAAGLLLVSCSLRSKVGDVVSSESAKFECLLGILMENQKMIQTSPPLLGQTFTLLDSGCEASMTYLPSYSEALKFLCKPLAKSVNSERKQLVTEEDDASAKKMLATVQDAFYILCQILLSSLSFSSEKNTDEFDENSRTLLNVALAAFTLSIRTNLKLQEITGLVKQMMASEWIEMEGMKYIIASLYNIAVALYRNKQLNKASKVLNLCCKASWNCIKCCCANSMDEEALKEFVIEACKRSALLLDILYDIDSLKIRKKVVKILTNWSAANDLLQDVPTPIPVLKQWVKIECKQAKQVDEEVDSPTLYTLLSSSTEFSKRNISIILEQELQAYEEINLKCPEFCQKMQMKIINILLQDIYLTPGTCFQKAQTLVRKGKALRMCGTGGLRDCIQCFSEAITIMKEISGETGANKNAIEHQLSVAYCMRAFCIQEAEPSSKQIFEDVKTTLDLWLGISTLDCFEDGDCSLSDSIMILLYNIIDLMQLKGFMELSHNAYKLLTRMFNWKNVSIEKWLTFLWESRRLSHALCVSPICEAFQSSLDHFNELSDIESWTRYLQANQSSLVGFQQIFSFLLSSPHKNSCCKGDSFQNDIAANDIKKAALELISNVSVPNHSTFLAGYLYYDLCLKLIANGRLMELDEKHNVIVDFSKNLMDGVDRIEVSKSVAREILLFDSISWNLEECYLSPWKILQCYLESTLQVGIIHEMIGDATEAETYLQWGKAISDSLQLPLFMVTFSSILGKLYVKKRLWDLAEKELQSAQEILKKSNTMLCCSKCKLILEVTLNQFFGDLCLSKYDGCEGTTSGKTAKYWFTDALDKLNLSEWKNSLSCPDNGSDETAMDVKCGSAKTCTCSTMNETGENVGKSMKAGAATKIGAKQNKKTKKAAKVLTKDTNLAIESKPRITRSRYRASQNPCISISSKSEVVKSEDENLISNPSGMLNWTESDLNNLDATTCIFSKMRNFFCSTNSIRFEDLASWLMVAFILSRAVSDIFQKVSKLLAVIHVSALREQISMSSLSQPLSENYWASYFHQASIGTHYTHQFLSNLTGRCKDSYISKSSNQEGSKLLLRLVPDTSVDLAEYVKLFLASLPSTTIICISLLGHDYASLIQELLLYPTSVKAWMLVSRLGFKSEPIVMLLPLDSILQDSDEDALISGALFEKPSENWHCPWGFTAVDDVAPAFRTILEENYLSTVSPFEDTPQNRILWWKRRKNLDHRLDELLRNLEDLWFGPWKCLLLGEWLNCKNFDSVFKNLVNDLRSKCKIDVNESLLKVILGGSKYVCEGETIVSQLCSRKDCYVAKVGYCDEARSGVLLNAASGFGVSSEVAFQLLNDALEVLEVDDSVNREPVILVLDYEVQMLPWESLPVLRNLEVYRMPSVSSISAALDISGIHHEQEGRNISFPSIDPLDAFYLVNPDGDLCRTQDEFENWFRDQNLEGKAGSKPTVKELASALTSHDLFIYFGHGSGAQYIPRHEIQKLEKCAATLLMGCSSGSLTLQGSYVPQGVPLSYLLAGSPVIVANLWEVTDKDIDRFGKAMLDAWLKQRSNLPTECFQCNLLAEEFEAMNLNGKAKRKGARKKSQESSETDSPRINCGHRPKIGAFMGQARDVCTLPFLTGASPICYGVPTGIWRKKNV</sequence>
<gene>
    <name evidence="7" type="ORF">PIB30_012720</name>
</gene>
<dbReference type="EC" id="3.4.22.49" evidence="2"/>
<evidence type="ECO:0000313" key="8">
    <source>
        <dbReference type="Proteomes" id="UP001341840"/>
    </source>
</evidence>
<evidence type="ECO:0000313" key="7">
    <source>
        <dbReference type="EMBL" id="MED6119529.1"/>
    </source>
</evidence>